<dbReference type="PANTHER" id="PTHR10556:SF43">
    <property type="entry name" value="STEROID 5-ALPHA-REDUCTASE DET2"/>
    <property type="match status" value="1"/>
</dbReference>
<dbReference type="Pfam" id="PF02544">
    <property type="entry name" value="Steroid_dh"/>
    <property type="match status" value="1"/>
</dbReference>
<evidence type="ECO:0000313" key="8">
    <source>
        <dbReference type="EMBL" id="RKU40897.1"/>
    </source>
</evidence>
<keyword evidence="9" id="KW-1185">Reference proteome</keyword>
<feature type="transmembrane region" description="Helical" evidence="6">
    <location>
        <begin position="155"/>
        <end position="172"/>
    </location>
</feature>
<gene>
    <name evidence="8" type="primary">SRD5A1</name>
    <name evidence="8" type="ORF">DL546_003126</name>
</gene>
<feature type="transmembrane region" description="Helical" evidence="6">
    <location>
        <begin position="112"/>
        <end position="135"/>
    </location>
</feature>
<dbReference type="EMBL" id="QVQW01000088">
    <property type="protein sequence ID" value="RKU40897.1"/>
    <property type="molecule type" value="Genomic_DNA"/>
</dbReference>
<evidence type="ECO:0000256" key="5">
    <source>
        <dbReference type="ARBA" id="ARBA00023136"/>
    </source>
</evidence>
<comment type="caution">
    <text evidence="8">The sequence shown here is derived from an EMBL/GenBank/DDBJ whole genome shotgun (WGS) entry which is preliminary data.</text>
</comment>
<evidence type="ECO:0000256" key="2">
    <source>
        <dbReference type="ARBA" id="ARBA00007742"/>
    </source>
</evidence>
<keyword evidence="4 6" id="KW-1133">Transmembrane helix</keyword>
<name>A0A420XZ06_9PEZI</name>
<comment type="subcellular location">
    <subcellularLocation>
        <location evidence="1">Membrane</location>
        <topology evidence="1">Multi-pass membrane protein</topology>
    </subcellularLocation>
</comment>
<keyword evidence="3 6" id="KW-0812">Transmembrane</keyword>
<dbReference type="InterPro" id="IPR016636">
    <property type="entry name" value="3-oxo-5-alpha-steroid_4-DH"/>
</dbReference>
<organism evidence="8 9">
    <name type="scientific">Coniochaeta pulveracea</name>
    <dbReference type="NCBI Taxonomy" id="177199"/>
    <lineage>
        <taxon>Eukaryota</taxon>
        <taxon>Fungi</taxon>
        <taxon>Dikarya</taxon>
        <taxon>Ascomycota</taxon>
        <taxon>Pezizomycotina</taxon>
        <taxon>Sordariomycetes</taxon>
        <taxon>Sordariomycetidae</taxon>
        <taxon>Coniochaetales</taxon>
        <taxon>Coniochaetaceae</taxon>
        <taxon>Coniochaeta</taxon>
    </lineage>
</organism>
<evidence type="ECO:0000313" key="9">
    <source>
        <dbReference type="Proteomes" id="UP000275385"/>
    </source>
</evidence>
<dbReference type="InterPro" id="IPR001104">
    <property type="entry name" value="3-oxo-5_a-steroid_4-DH_C"/>
</dbReference>
<dbReference type="OrthoDB" id="5788137at2759"/>
<dbReference type="AlphaFoldDB" id="A0A420XZ06"/>
<dbReference type="InterPro" id="IPR039357">
    <property type="entry name" value="SRD5A/TECR"/>
</dbReference>
<evidence type="ECO:0000256" key="4">
    <source>
        <dbReference type="ARBA" id="ARBA00022989"/>
    </source>
</evidence>
<comment type="similarity">
    <text evidence="2">Belongs to the steroid 5-alpha reductase family.</text>
</comment>
<proteinExistence type="inferred from homology"/>
<dbReference type="STRING" id="177199.A0A420XZ06"/>
<sequence length="283" mass="32377">MALIHNWLPPSPENYEALLFIWKLFPVFASLQWAVSWYGMGKTSTPSRLNLPGRIAWLTMESPGFLTLLYHMRTLAPASLPWQNKVLAALFVIHYSYRAVAFPFLQPSMAPIHLLVWISALAFQLMNGTLLGAWLARYGPTTEAEWAGRVSTLQFVVGLGLFYVGLMGNYYHDEELREIRRREGRRQEAVARRAGKETADVGKHYAVPEKGLFKKVLYPHYLLEWVEWTGFCMATGWAMPAALFVVNEVVSMLPRAVKGKRWYKEKFGEEKIRGRWAVLPGIV</sequence>
<evidence type="ECO:0000256" key="1">
    <source>
        <dbReference type="ARBA" id="ARBA00004141"/>
    </source>
</evidence>
<dbReference type="PROSITE" id="PS50244">
    <property type="entry name" value="S5A_REDUCTASE"/>
    <property type="match status" value="1"/>
</dbReference>
<dbReference type="GO" id="GO:0008202">
    <property type="term" value="P:steroid metabolic process"/>
    <property type="evidence" value="ECO:0007669"/>
    <property type="project" value="InterPro"/>
</dbReference>
<accession>A0A420XZ06</accession>
<dbReference type="GO" id="GO:0003865">
    <property type="term" value="F:3-oxo-5-alpha-steroid 4-dehydrogenase activity"/>
    <property type="evidence" value="ECO:0007669"/>
    <property type="project" value="InterPro"/>
</dbReference>
<dbReference type="Proteomes" id="UP000275385">
    <property type="component" value="Unassembled WGS sequence"/>
</dbReference>
<feature type="transmembrane region" description="Helical" evidence="6">
    <location>
        <begin position="20"/>
        <end position="39"/>
    </location>
</feature>
<feature type="domain" description="3-oxo-5-alpha-steroid 4-dehydrogenase C-terminal" evidence="7">
    <location>
        <begin position="112"/>
        <end position="282"/>
    </location>
</feature>
<dbReference type="PANTHER" id="PTHR10556">
    <property type="entry name" value="3-OXO-5-ALPHA-STEROID 4-DEHYDROGENASE"/>
    <property type="match status" value="1"/>
</dbReference>
<reference evidence="8 9" key="1">
    <citation type="submission" date="2018-08" db="EMBL/GenBank/DDBJ databases">
        <title>Draft genome of the lignicolous fungus Coniochaeta pulveracea.</title>
        <authorList>
            <person name="Borstlap C.J."/>
            <person name="De Witt R.N."/>
            <person name="Botha A."/>
            <person name="Volschenk H."/>
        </authorList>
    </citation>
    <scope>NUCLEOTIDE SEQUENCE [LARGE SCALE GENOMIC DNA]</scope>
    <source>
        <strain evidence="8 9">CAB683</strain>
    </source>
</reference>
<keyword evidence="5 6" id="KW-0472">Membrane</keyword>
<evidence type="ECO:0000256" key="3">
    <source>
        <dbReference type="ARBA" id="ARBA00022692"/>
    </source>
</evidence>
<dbReference type="PIRSF" id="PIRSF015596">
    <property type="entry name" value="5_alpha-SR2"/>
    <property type="match status" value="1"/>
</dbReference>
<evidence type="ECO:0000259" key="7">
    <source>
        <dbReference type="Pfam" id="PF02544"/>
    </source>
</evidence>
<evidence type="ECO:0000256" key="6">
    <source>
        <dbReference type="SAM" id="Phobius"/>
    </source>
</evidence>
<dbReference type="GO" id="GO:0016020">
    <property type="term" value="C:membrane"/>
    <property type="evidence" value="ECO:0007669"/>
    <property type="project" value="UniProtKB-SubCell"/>
</dbReference>
<protein>
    <submittedName>
        <fullName evidence="8">3-oxo-5-alpha-steroid 4-dehydrogenase 1</fullName>
    </submittedName>
</protein>